<dbReference type="PROSITE" id="PS00678">
    <property type="entry name" value="WD_REPEATS_1"/>
    <property type="match status" value="8"/>
</dbReference>
<dbReference type="Pfam" id="PF24883">
    <property type="entry name" value="NPHP3_N"/>
    <property type="match status" value="1"/>
</dbReference>
<evidence type="ECO:0000256" key="1">
    <source>
        <dbReference type="ARBA" id="ARBA00022574"/>
    </source>
</evidence>
<feature type="repeat" description="WD" evidence="6">
    <location>
        <begin position="1210"/>
        <end position="1251"/>
    </location>
</feature>
<dbReference type="GO" id="GO:0005634">
    <property type="term" value="C:nucleus"/>
    <property type="evidence" value="ECO:0007669"/>
    <property type="project" value="TreeGrafter"/>
</dbReference>
<evidence type="ECO:0000313" key="8">
    <source>
        <dbReference type="EMBL" id="KAF2711110.1"/>
    </source>
</evidence>
<proteinExistence type="inferred from homology"/>
<dbReference type="OrthoDB" id="538223at2759"/>
<dbReference type="SUPFAM" id="SSF63829">
    <property type="entry name" value="Calcium-dependent phosphotriesterase"/>
    <property type="match status" value="1"/>
</dbReference>
<keyword evidence="1 6" id="KW-0853">WD repeat</keyword>
<dbReference type="EMBL" id="MU005768">
    <property type="protein sequence ID" value="KAF2711110.1"/>
    <property type="molecule type" value="Genomic_DNA"/>
</dbReference>
<dbReference type="PROSITE" id="PS50837">
    <property type="entry name" value="NACHT"/>
    <property type="match status" value="1"/>
</dbReference>
<feature type="domain" description="NACHT" evidence="7">
    <location>
        <begin position="296"/>
        <end position="517"/>
    </location>
</feature>
<evidence type="ECO:0000313" key="9">
    <source>
        <dbReference type="Proteomes" id="UP000799428"/>
    </source>
</evidence>
<dbReference type="Pfam" id="PF22939">
    <property type="entry name" value="WHD_GPIID"/>
    <property type="match status" value="1"/>
</dbReference>
<reference evidence="8" key="1">
    <citation type="journal article" date="2020" name="Stud. Mycol.">
        <title>101 Dothideomycetes genomes: a test case for predicting lifestyles and emergence of pathogens.</title>
        <authorList>
            <person name="Haridas S."/>
            <person name="Albert R."/>
            <person name="Binder M."/>
            <person name="Bloem J."/>
            <person name="Labutti K."/>
            <person name="Salamov A."/>
            <person name="Andreopoulos B."/>
            <person name="Baker S."/>
            <person name="Barry K."/>
            <person name="Bills G."/>
            <person name="Bluhm B."/>
            <person name="Cannon C."/>
            <person name="Castanera R."/>
            <person name="Culley D."/>
            <person name="Daum C."/>
            <person name="Ezra D."/>
            <person name="Gonzalez J."/>
            <person name="Henrissat B."/>
            <person name="Kuo A."/>
            <person name="Liang C."/>
            <person name="Lipzen A."/>
            <person name="Lutzoni F."/>
            <person name="Magnuson J."/>
            <person name="Mondo S."/>
            <person name="Nolan M."/>
            <person name="Ohm R."/>
            <person name="Pangilinan J."/>
            <person name="Park H.-J."/>
            <person name="Ramirez L."/>
            <person name="Alfaro M."/>
            <person name="Sun H."/>
            <person name="Tritt A."/>
            <person name="Yoshinaga Y."/>
            <person name="Zwiers L.-H."/>
            <person name="Turgeon B."/>
            <person name="Goodwin S."/>
            <person name="Spatafora J."/>
            <person name="Crous P."/>
            <person name="Grigoriev I."/>
        </authorList>
    </citation>
    <scope>NUCLEOTIDE SEQUENCE</scope>
    <source>
        <strain evidence="8">CBS 279.74</strain>
    </source>
</reference>
<dbReference type="InterPro" id="IPR056884">
    <property type="entry name" value="NPHP3-like_N"/>
</dbReference>
<feature type="repeat" description="WD" evidence="6">
    <location>
        <begin position="1127"/>
        <end position="1168"/>
    </location>
</feature>
<dbReference type="PROSITE" id="PS50231">
    <property type="entry name" value="RICIN_B_LECTIN"/>
    <property type="match status" value="1"/>
</dbReference>
<evidence type="ECO:0000256" key="3">
    <source>
        <dbReference type="ARBA" id="ARBA00038415"/>
    </source>
</evidence>
<evidence type="ECO:0000256" key="5">
    <source>
        <dbReference type="ARBA" id="ARBA00043913"/>
    </source>
</evidence>
<dbReference type="Gene3D" id="3.40.50.300">
    <property type="entry name" value="P-loop containing nucleotide triphosphate hydrolases"/>
    <property type="match status" value="1"/>
</dbReference>
<feature type="repeat" description="WD" evidence="6">
    <location>
        <begin position="910"/>
        <end position="951"/>
    </location>
</feature>
<evidence type="ECO:0000256" key="4">
    <source>
        <dbReference type="ARBA" id="ARBA00039789"/>
    </source>
</evidence>
<dbReference type="InterPro" id="IPR020472">
    <property type="entry name" value="WD40_PAC1"/>
</dbReference>
<dbReference type="GO" id="GO:1990234">
    <property type="term" value="C:transferase complex"/>
    <property type="evidence" value="ECO:0007669"/>
    <property type="project" value="UniProtKB-ARBA"/>
</dbReference>
<dbReference type="PANTHER" id="PTHR22847">
    <property type="entry name" value="WD40 REPEAT PROTEIN"/>
    <property type="match status" value="1"/>
</dbReference>
<dbReference type="PANTHER" id="PTHR22847:SF637">
    <property type="entry name" value="WD REPEAT DOMAIN 5B"/>
    <property type="match status" value="1"/>
</dbReference>
<feature type="repeat" description="WD" evidence="6">
    <location>
        <begin position="952"/>
        <end position="995"/>
    </location>
</feature>
<sequence>MRLLQRSNTGELSLTKDLRGNTIPPYAILSHTWEKGQEVTFQDILDGMGQSKTGYDKIQFCGQQAEHDGLQYFWVDTCCINKSNRAELQEAINSMFRWYQDAAKCYAYLSDVSTLKRRADNEFFECTWEQAFQESRWFKRGWTLQELLAPSSVEFFSRERTRLGDKQSLKQQLHTITGICNTALEGAPLSQFSDKERFSWIQCRQTEVEEDKSYSLLGIFDVEMPLRYGEGSANAFKRLEEEIDKLNKCLQDLRPTDPRHDKKRIEDTKGGLLEDSYRWILKNSDFLQWRDDEHSRLLWINGEPGKGKTMLLCGIVNELGNPIAKTYILSYFFCQATDSRINSATAVLRGLLFLLVNQQPSLVKHMRKKHDQTGKALFEDTNAWVALSEIFANILDDPALKSTYLIVDALDECVTDLPKLLEFIVQKSCVSSRVKWIVSSRNWPEIKEELDQAGHKVRLCLELNAKSVSSAVAIYIEHKTFQLAQKKRLDSKLRDVVLDYLSLNANNTFLWVALVCQNLEKIPRYDMLAKLKAFPPGLDSLYERMMEQIRNLDDADRCKRILASVAIVYRPITLEELTSLVEMLDMAHDLESLREIIGLCGSFLAIREGAIYFVHQSAKDFLFAKAFDEIFPSGREEAHYIIFSRSLQVMTRTRTLRRDMYDLRKPGYPAEQVQQPDPDPLGAFRYSCIYWVDHLCDGNLNASVDHSVDLQDGGAVDKFVRKKYLYWLEALSLCRSMSKGLVSMARLEALILREANASALAKVVQDAHRFIMYHKAAIENAPLQVYASALLFSPARSLVKALFKEEAPKWITIAPSVTDSWSACLQTLEGHISTPSSVVFSPDSTRLASAAYDEISIWDISSSECVHTLTAHEFINSIAFSPNSAQLASVLNDSTVRLWDLSSWACVHTLQGHSKIITSMVFSHHSAWLASGSDDGTVKLWDTTSGEHLKTLKCHRNWVGSVAFSHDSVRLASASLSEDCTVHVWDVNSGKCLETIEIHTIDTVPSVAFSHDLAQLASVSSIWSCQDTVKIWDASSGKCLRILEGHSFPIRSITFSHDSTRLALASDDCTVKVWDVNSGECLQILEDHSSRVNSVVFSHDSTRLASASEDCTIKVWDASIGECLPTLGGHGNGIDSVAFSPDLTQLASASRDGTIKLWDTSSGKCLQTLNHSNWVTSIIFSYNSTQLASASLDCIIRLWDVRSSKCLKTLKGHSKPAWSVAFSYDSACLASVSEDRTVRIWEASSGVCLQILKSDGDNDEEGDEEGDIKVYTTSSVAFSLDSTRLASSSSNHPYNKQVKVWDTISGKCLQIFNGHSKQVTSVTLSHHSTWLASSSSDGTVKIWDTSSGTCLQTLSIGRRLKRIYFDTSDSYLYTDIGTIAIGALSNPRTHLAGLDTKSPQYQGLGISADGVWITYNSEKVVRLPSKYRSPCSVVLGNTIGFGLRNGRVWICKAQGSA</sequence>
<dbReference type="PROSITE" id="PS50082">
    <property type="entry name" value="WD_REPEATS_2"/>
    <property type="match status" value="10"/>
</dbReference>
<dbReference type="Gene3D" id="2.130.10.10">
    <property type="entry name" value="YVTN repeat-like/Quinoprotein amine dehydrogenase"/>
    <property type="match status" value="6"/>
</dbReference>
<dbReference type="InterPro" id="IPR019775">
    <property type="entry name" value="WD40_repeat_CS"/>
</dbReference>
<feature type="repeat" description="WD" evidence="6">
    <location>
        <begin position="1312"/>
        <end position="1353"/>
    </location>
</feature>
<organism evidence="8 9">
    <name type="scientific">Pleomassaria siparia CBS 279.74</name>
    <dbReference type="NCBI Taxonomy" id="1314801"/>
    <lineage>
        <taxon>Eukaryota</taxon>
        <taxon>Fungi</taxon>
        <taxon>Dikarya</taxon>
        <taxon>Ascomycota</taxon>
        <taxon>Pezizomycotina</taxon>
        <taxon>Dothideomycetes</taxon>
        <taxon>Pleosporomycetidae</taxon>
        <taxon>Pleosporales</taxon>
        <taxon>Pleomassariaceae</taxon>
        <taxon>Pleomassaria</taxon>
    </lineage>
</organism>
<dbReference type="InterPro" id="IPR027417">
    <property type="entry name" value="P-loop_NTPase"/>
</dbReference>
<dbReference type="Pfam" id="PF00400">
    <property type="entry name" value="WD40"/>
    <property type="match status" value="11"/>
</dbReference>
<evidence type="ECO:0000259" key="7">
    <source>
        <dbReference type="PROSITE" id="PS50837"/>
    </source>
</evidence>
<keyword evidence="9" id="KW-1185">Reference proteome</keyword>
<dbReference type="InterPro" id="IPR007111">
    <property type="entry name" value="NACHT_NTPase"/>
</dbReference>
<feature type="repeat" description="WD" evidence="6">
    <location>
        <begin position="828"/>
        <end position="868"/>
    </location>
</feature>
<dbReference type="FunFam" id="3.40.50.300:FF:001638">
    <property type="entry name" value="NACHT and WD40 domain protein"/>
    <property type="match status" value="1"/>
</dbReference>
<dbReference type="InterPro" id="IPR015943">
    <property type="entry name" value="WD40/YVTN_repeat-like_dom_sf"/>
</dbReference>
<dbReference type="InterPro" id="IPR011047">
    <property type="entry name" value="Quinoprotein_ADH-like_sf"/>
</dbReference>
<dbReference type="PRINTS" id="PR00320">
    <property type="entry name" value="GPROTEINBRPT"/>
</dbReference>
<protein>
    <recommendedName>
        <fullName evidence="4">Mitochondrial division protein 1</fullName>
    </recommendedName>
</protein>
<gene>
    <name evidence="8" type="ORF">K504DRAFT_501039</name>
</gene>
<feature type="repeat" description="WD" evidence="6">
    <location>
        <begin position="875"/>
        <end position="909"/>
    </location>
</feature>
<name>A0A6G1KEA8_9PLEO</name>
<evidence type="ECO:0000256" key="6">
    <source>
        <dbReference type="PROSITE-ProRule" id="PRU00221"/>
    </source>
</evidence>
<comment type="similarity">
    <text evidence="3">Belongs to the WD repeat MDV1/CAF4 family.</text>
</comment>
<feature type="repeat" description="WD" evidence="6">
    <location>
        <begin position="1085"/>
        <end position="1126"/>
    </location>
</feature>
<dbReference type="CDD" id="cd00200">
    <property type="entry name" value="WD40"/>
    <property type="match status" value="2"/>
</dbReference>
<feature type="repeat" description="WD" evidence="6">
    <location>
        <begin position="1043"/>
        <end position="1084"/>
    </location>
</feature>
<dbReference type="InterPro" id="IPR001680">
    <property type="entry name" value="WD40_rpt"/>
</dbReference>
<comment type="function">
    <text evidence="5">Involved in mitochondrial fission. Acts as an adapter protein required to form mitochondrial fission complexes. Formation of these complexes is required to promote constriction and fission of the mitochondrial compartment at a late step in mitochondrial division.</text>
</comment>
<dbReference type="InterPro" id="IPR010730">
    <property type="entry name" value="HET"/>
</dbReference>
<accession>A0A6G1KEA8</accession>
<dbReference type="SMART" id="SM00320">
    <property type="entry name" value="WD40"/>
    <property type="match status" value="12"/>
</dbReference>
<feature type="repeat" description="WD" evidence="6">
    <location>
        <begin position="1168"/>
        <end position="1209"/>
    </location>
</feature>
<evidence type="ECO:0000256" key="2">
    <source>
        <dbReference type="ARBA" id="ARBA00022737"/>
    </source>
</evidence>
<dbReference type="Proteomes" id="UP000799428">
    <property type="component" value="Unassembled WGS sequence"/>
</dbReference>
<dbReference type="SUPFAM" id="SSF50998">
    <property type="entry name" value="Quinoprotein alcohol dehydrogenase-like"/>
    <property type="match status" value="1"/>
</dbReference>
<keyword evidence="2" id="KW-0677">Repeat</keyword>
<dbReference type="InterPro" id="IPR054471">
    <property type="entry name" value="GPIID_WHD"/>
</dbReference>
<dbReference type="Pfam" id="PF06985">
    <property type="entry name" value="HET"/>
    <property type="match status" value="1"/>
</dbReference>
<dbReference type="PROSITE" id="PS50294">
    <property type="entry name" value="WD_REPEATS_REGION"/>
    <property type="match status" value="8"/>
</dbReference>
<dbReference type="SUPFAM" id="SSF52540">
    <property type="entry name" value="P-loop containing nucleoside triphosphate hydrolases"/>
    <property type="match status" value="1"/>
</dbReference>